<gene>
    <name evidence="1" type="ORF">BW685_31395</name>
</gene>
<protein>
    <submittedName>
        <fullName evidence="1">Type III secretion system protein</fullName>
    </submittedName>
</protein>
<organism evidence="1 2">
    <name type="scientific">Burkholderia ubonensis</name>
    <dbReference type="NCBI Taxonomy" id="101571"/>
    <lineage>
        <taxon>Bacteria</taxon>
        <taxon>Pseudomonadati</taxon>
        <taxon>Pseudomonadota</taxon>
        <taxon>Betaproteobacteria</taxon>
        <taxon>Burkholderiales</taxon>
        <taxon>Burkholderiaceae</taxon>
        <taxon>Burkholderia</taxon>
        <taxon>Burkholderia cepacia complex</taxon>
    </lineage>
</organism>
<dbReference type="EMBL" id="MTJZ01000065">
    <property type="protein sequence ID" value="OMG69474.1"/>
    <property type="molecule type" value="Genomic_DNA"/>
</dbReference>
<evidence type="ECO:0000313" key="2">
    <source>
        <dbReference type="Proteomes" id="UP000187194"/>
    </source>
</evidence>
<dbReference type="AlphaFoldDB" id="A0A1R1J2B4"/>
<name>A0A1R1J2B4_9BURK</name>
<evidence type="ECO:0000313" key="1">
    <source>
        <dbReference type="EMBL" id="OMG69474.1"/>
    </source>
</evidence>
<sequence>MRSARARCEASRALRARRRGFGSARACGAARR</sequence>
<reference evidence="1 2" key="1">
    <citation type="submission" date="2017-01" db="EMBL/GenBank/DDBJ databases">
        <title>Phylogeographic, genomic and meropenem susceptibility analysis of Burkholderia ubonensis.</title>
        <authorList>
            <person name="Price E.P."/>
            <person name="Sarovich D.S."/>
            <person name="Webb J.R."/>
            <person name="Hall C.M."/>
            <person name="Sahl J.W."/>
            <person name="Kaestli M."/>
            <person name="Mayo M."/>
            <person name="Harrington G."/>
            <person name="Baker A.L."/>
            <person name="Sidak-Loftis L.C."/>
            <person name="Lummis M."/>
            <person name="Schupp J.M."/>
            <person name="Gillece J.D."/>
            <person name="Tuanyok A."/>
            <person name="Warner J."/>
            <person name="Busch J.D."/>
            <person name="Keim P."/>
            <person name="Currie B.J."/>
            <person name="Wagner D.M."/>
        </authorList>
    </citation>
    <scope>NUCLEOTIDE SEQUENCE [LARGE SCALE GENOMIC DNA]</scope>
    <source>
        <strain evidence="1 2">A21</strain>
    </source>
</reference>
<proteinExistence type="predicted"/>
<comment type="caution">
    <text evidence="1">The sequence shown here is derived from an EMBL/GenBank/DDBJ whole genome shotgun (WGS) entry which is preliminary data.</text>
</comment>
<dbReference type="Proteomes" id="UP000187194">
    <property type="component" value="Unassembled WGS sequence"/>
</dbReference>
<accession>A0A1R1J2B4</accession>